<dbReference type="Pfam" id="PF13560">
    <property type="entry name" value="HTH_31"/>
    <property type="match status" value="1"/>
</dbReference>
<dbReference type="Pfam" id="PF19054">
    <property type="entry name" value="DUF5753"/>
    <property type="match status" value="1"/>
</dbReference>
<dbReference type="EMBL" id="JACHMO010000001">
    <property type="protein sequence ID" value="MBB5801512.1"/>
    <property type="molecule type" value="Genomic_DNA"/>
</dbReference>
<dbReference type="AlphaFoldDB" id="A0A7W9HFW6"/>
<feature type="region of interest" description="Disordered" evidence="1">
    <location>
        <begin position="1"/>
        <end position="34"/>
    </location>
</feature>
<comment type="caution">
    <text evidence="3">The sequence shown here is derived from an EMBL/GenBank/DDBJ whole genome shotgun (WGS) entry which is preliminary data.</text>
</comment>
<name>A0A7W9HFW6_9PSEU</name>
<accession>A0A7W9HFW6</accession>
<organism evidence="3 4">
    <name type="scientific">Saccharothrix ecbatanensis</name>
    <dbReference type="NCBI Taxonomy" id="1105145"/>
    <lineage>
        <taxon>Bacteria</taxon>
        <taxon>Bacillati</taxon>
        <taxon>Actinomycetota</taxon>
        <taxon>Actinomycetes</taxon>
        <taxon>Pseudonocardiales</taxon>
        <taxon>Pseudonocardiaceae</taxon>
        <taxon>Saccharothrix</taxon>
    </lineage>
</organism>
<dbReference type="InterPro" id="IPR043917">
    <property type="entry name" value="DUF5753"/>
</dbReference>
<protein>
    <recommendedName>
        <fullName evidence="2">DUF5753 domain-containing protein</fullName>
    </recommendedName>
</protein>
<evidence type="ECO:0000256" key="1">
    <source>
        <dbReference type="SAM" id="MobiDB-lite"/>
    </source>
</evidence>
<feature type="compositionally biased region" description="Basic and acidic residues" evidence="1">
    <location>
        <begin position="16"/>
        <end position="25"/>
    </location>
</feature>
<dbReference type="RefSeq" id="WP_184917439.1">
    <property type="nucleotide sequence ID" value="NZ_JACHMO010000001.1"/>
</dbReference>
<reference evidence="3 4" key="1">
    <citation type="submission" date="2020-08" db="EMBL/GenBank/DDBJ databases">
        <title>Sequencing the genomes of 1000 actinobacteria strains.</title>
        <authorList>
            <person name="Klenk H.-P."/>
        </authorList>
    </citation>
    <scope>NUCLEOTIDE SEQUENCE [LARGE SCALE GENOMIC DNA]</scope>
    <source>
        <strain evidence="3 4">DSM 45486</strain>
    </source>
</reference>
<feature type="domain" description="DUF5753" evidence="2">
    <location>
        <begin position="105"/>
        <end position="272"/>
    </location>
</feature>
<evidence type="ECO:0000313" key="3">
    <source>
        <dbReference type="EMBL" id="MBB5801512.1"/>
    </source>
</evidence>
<dbReference type="Proteomes" id="UP000552097">
    <property type="component" value="Unassembled WGS sequence"/>
</dbReference>
<gene>
    <name evidence="3" type="ORF">F4560_001280</name>
</gene>
<sequence length="282" mass="31606">MNDEEMPRPVRLSSAHSRDLGEELRRARRRAKMPSSIAASGMEWSIGKLSKLETGSRGTDVLDIAALLGQYRTDKATREHILTIAAERDTGSFVRRHNRSPDTLAALRVHERIARTVTAYEPLTVPALAQTEDYALALTGDRAVAWTRMDRQQEQQSARRELVVYLHEAALRVRVGTPQIMRDQLLHLTLMGGWAGTRVRIVPLTSGFDAMLRNPATLLTFDAPARPVAYAEIDSVTVFHDDSDVVAAYQRKMDHLDRVALALGESRKVLARWVNAYEREAA</sequence>
<keyword evidence="4" id="KW-1185">Reference proteome</keyword>
<evidence type="ECO:0000313" key="4">
    <source>
        <dbReference type="Proteomes" id="UP000552097"/>
    </source>
</evidence>
<evidence type="ECO:0000259" key="2">
    <source>
        <dbReference type="Pfam" id="PF19054"/>
    </source>
</evidence>
<proteinExistence type="predicted"/>